<evidence type="ECO:0000256" key="11">
    <source>
        <dbReference type="ARBA" id="ARBA00022989"/>
    </source>
</evidence>
<feature type="transmembrane region" description="Helical" evidence="14">
    <location>
        <begin position="165"/>
        <end position="183"/>
    </location>
</feature>
<name>K6E6G9_SCHAZ</name>
<keyword evidence="13 14" id="KW-0472">Membrane</keyword>
<keyword evidence="6" id="KW-0808">Transferase</keyword>
<dbReference type="GO" id="GO:0071555">
    <property type="term" value="P:cell wall organization"/>
    <property type="evidence" value="ECO:0007669"/>
    <property type="project" value="InterPro"/>
</dbReference>
<evidence type="ECO:0000256" key="7">
    <source>
        <dbReference type="ARBA" id="ARBA00022692"/>
    </source>
</evidence>
<dbReference type="AlphaFoldDB" id="K6E6G9"/>
<feature type="transmembrane region" description="Helical" evidence="14">
    <location>
        <begin position="7"/>
        <end position="25"/>
    </location>
</feature>
<dbReference type="Pfam" id="PF07694">
    <property type="entry name" value="5TM-5TMR_LYT"/>
    <property type="match status" value="1"/>
</dbReference>
<dbReference type="GO" id="GO:0005886">
    <property type="term" value="C:plasma membrane"/>
    <property type="evidence" value="ECO:0007669"/>
    <property type="project" value="UniProtKB-SubCell"/>
</dbReference>
<reference evidence="16 17" key="1">
    <citation type="journal article" date="2012" name="Front. Microbiol.">
        <title>Redundancy and modularity in membrane-associated dissimilatory nitrate reduction in Bacillus.</title>
        <authorList>
            <person name="Heylen K."/>
            <person name="Keltjens J."/>
        </authorList>
    </citation>
    <scope>NUCLEOTIDE SEQUENCE [LARGE SCALE GENOMIC DNA]</scope>
    <source>
        <strain evidence="16 17">LMG 9581</strain>
    </source>
</reference>
<dbReference type="PATRIC" id="fig|1131731.3.peg.477"/>
<dbReference type="InterPro" id="IPR036890">
    <property type="entry name" value="HATPase_C_sf"/>
</dbReference>
<dbReference type="Gene3D" id="1.10.287.130">
    <property type="match status" value="1"/>
</dbReference>
<evidence type="ECO:0000256" key="13">
    <source>
        <dbReference type="ARBA" id="ARBA00023136"/>
    </source>
</evidence>
<dbReference type="SUPFAM" id="SSF55874">
    <property type="entry name" value="ATPase domain of HSP90 chaperone/DNA topoisomerase II/histidine kinase"/>
    <property type="match status" value="1"/>
</dbReference>
<keyword evidence="9 16" id="KW-0418">Kinase</keyword>
<dbReference type="Gene3D" id="3.30.565.10">
    <property type="entry name" value="Histidine kinase-like ATPase, C-terminal domain"/>
    <property type="match status" value="1"/>
</dbReference>
<protein>
    <recommendedName>
        <fullName evidence="3">histidine kinase</fullName>
        <ecNumber evidence="3">2.7.13.3</ecNumber>
    </recommendedName>
</protein>
<evidence type="ECO:0000256" key="2">
    <source>
        <dbReference type="ARBA" id="ARBA00004651"/>
    </source>
</evidence>
<dbReference type="SUPFAM" id="SSF47384">
    <property type="entry name" value="Homodimeric domain of signal transducing histidine kinase"/>
    <property type="match status" value="1"/>
</dbReference>
<evidence type="ECO:0000256" key="3">
    <source>
        <dbReference type="ARBA" id="ARBA00012438"/>
    </source>
</evidence>
<keyword evidence="12" id="KW-0902">Two-component regulatory system</keyword>
<dbReference type="InterPro" id="IPR011620">
    <property type="entry name" value="Sig_transdc_His_kinase_LytS_TM"/>
</dbReference>
<dbReference type="PRINTS" id="PR00344">
    <property type="entry name" value="BCTRLSENSOR"/>
</dbReference>
<comment type="catalytic activity">
    <reaction evidence="1">
        <text>ATP + protein L-histidine = ADP + protein N-phospho-L-histidine.</text>
        <dbReference type="EC" id="2.7.13.3"/>
    </reaction>
</comment>
<evidence type="ECO:0000256" key="14">
    <source>
        <dbReference type="SAM" id="Phobius"/>
    </source>
</evidence>
<dbReference type="GO" id="GO:0000155">
    <property type="term" value="F:phosphorelay sensor kinase activity"/>
    <property type="evidence" value="ECO:0007669"/>
    <property type="project" value="InterPro"/>
</dbReference>
<evidence type="ECO:0000256" key="4">
    <source>
        <dbReference type="ARBA" id="ARBA00022475"/>
    </source>
</evidence>
<dbReference type="InterPro" id="IPR003661">
    <property type="entry name" value="HisK_dim/P_dom"/>
</dbReference>
<dbReference type="EC" id="2.7.13.3" evidence="3"/>
<organism evidence="16 17">
    <name type="scientific">Schinkia azotoformans LMG 9581</name>
    <dbReference type="NCBI Taxonomy" id="1131731"/>
    <lineage>
        <taxon>Bacteria</taxon>
        <taxon>Bacillati</taxon>
        <taxon>Bacillota</taxon>
        <taxon>Bacilli</taxon>
        <taxon>Bacillales</taxon>
        <taxon>Bacillaceae</taxon>
        <taxon>Calidifontibacillus/Schinkia group</taxon>
        <taxon>Schinkia</taxon>
    </lineage>
</organism>
<feature type="transmembrane region" description="Helical" evidence="14">
    <location>
        <begin position="133"/>
        <end position="153"/>
    </location>
</feature>
<evidence type="ECO:0000313" key="16">
    <source>
        <dbReference type="EMBL" id="EKN68881.1"/>
    </source>
</evidence>
<evidence type="ECO:0000256" key="5">
    <source>
        <dbReference type="ARBA" id="ARBA00022553"/>
    </source>
</evidence>
<comment type="caution">
    <text evidence="16">The sequence shown here is derived from an EMBL/GenBank/DDBJ whole genome shotgun (WGS) entry which is preliminary data.</text>
</comment>
<evidence type="ECO:0000256" key="10">
    <source>
        <dbReference type="ARBA" id="ARBA00022840"/>
    </source>
</evidence>
<sequence length="430" mass="48410">MFDFIRDIAPNLFFILFLVFLYQYWSEKREWSKPIKQIAVFLFGALSIVLCMKFTIPTDNGLVFDLRYIPFIIGGLYGGPLVTIGLYLIMFILRLSIGGMVGIIITTTIATLIAVLILSIYEKFTTWSSIEKISFATTLGTYSALTVAVMTVLISPGAGMDQKNWIAYIVAYLVGTWISTRVVEDIRQHELLQRKLIRNEKLEAVSHLASSISHEVRNPLTTSRGFMQLLSEQDVPVHCKEYIKISIEEIDRAAGIIQDYLTFAKPSPEKVEILQTKDELKRAMDVMQPLANMNNVELQSVLMEGSIKAERSRLQQCLVNLMKNAIEAMPNGGLLSVYSNVIDDKTVVIRIRDTGIGMDANQLSRLGEPYFSTKEIKGTGLGMMVVYRIIESMNGFIEVESEVGKGTCFTITLPMKKRAKEKISLQREVV</sequence>
<dbReference type="Proteomes" id="UP000006315">
    <property type="component" value="Unassembled WGS sequence"/>
</dbReference>
<keyword evidence="8" id="KW-0547">Nucleotide-binding</keyword>
<gene>
    <name evidence="16" type="ORF">BAZO_02327</name>
</gene>
<evidence type="ECO:0000256" key="1">
    <source>
        <dbReference type="ARBA" id="ARBA00000085"/>
    </source>
</evidence>
<feature type="domain" description="Histidine kinase" evidence="15">
    <location>
        <begin position="211"/>
        <end position="417"/>
    </location>
</feature>
<keyword evidence="17" id="KW-1185">Reference proteome</keyword>
<dbReference type="GO" id="GO:0005524">
    <property type="term" value="F:ATP binding"/>
    <property type="evidence" value="ECO:0007669"/>
    <property type="project" value="UniProtKB-KW"/>
</dbReference>
<accession>K6E6G9</accession>
<feature type="transmembrane region" description="Helical" evidence="14">
    <location>
        <begin position="37"/>
        <end position="56"/>
    </location>
</feature>
<dbReference type="CDD" id="cd00082">
    <property type="entry name" value="HisKA"/>
    <property type="match status" value="1"/>
</dbReference>
<evidence type="ECO:0000313" key="17">
    <source>
        <dbReference type="Proteomes" id="UP000006315"/>
    </source>
</evidence>
<dbReference type="PROSITE" id="PS50109">
    <property type="entry name" value="HIS_KIN"/>
    <property type="match status" value="1"/>
</dbReference>
<evidence type="ECO:0000259" key="15">
    <source>
        <dbReference type="PROSITE" id="PS50109"/>
    </source>
</evidence>
<feature type="transmembrane region" description="Helical" evidence="14">
    <location>
        <begin position="68"/>
        <end position="93"/>
    </location>
</feature>
<keyword evidence="5" id="KW-0597">Phosphoprotein</keyword>
<keyword evidence="7 14" id="KW-0812">Transmembrane</keyword>
<dbReference type="InterPro" id="IPR003594">
    <property type="entry name" value="HATPase_dom"/>
</dbReference>
<dbReference type="SMART" id="SM00388">
    <property type="entry name" value="HisKA"/>
    <property type="match status" value="1"/>
</dbReference>
<dbReference type="STRING" id="1131731.BAZO_02327"/>
<dbReference type="InterPro" id="IPR005467">
    <property type="entry name" value="His_kinase_dom"/>
</dbReference>
<keyword evidence="10" id="KW-0067">ATP-binding</keyword>
<keyword evidence="11 14" id="KW-1133">Transmembrane helix</keyword>
<evidence type="ECO:0000256" key="9">
    <source>
        <dbReference type="ARBA" id="ARBA00022777"/>
    </source>
</evidence>
<evidence type="ECO:0000256" key="6">
    <source>
        <dbReference type="ARBA" id="ARBA00022679"/>
    </source>
</evidence>
<dbReference type="PANTHER" id="PTHR43065">
    <property type="entry name" value="SENSOR HISTIDINE KINASE"/>
    <property type="match status" value="1"/>
</dbReference>
<feature type="transmembrane region" description="Helical" evidence="14">
    <location>
        <begin position="99"/>
        <end position="121"/>
    </location>
</feature>
<dbReference type="EMBL" id="AJLR01000034">
    <property type="protein sequence ID" value="EKN68881.1"/>
    <property type="molecule type" value="Genomic_DNA"/>
</dbReference>
<evidence type="ECO:0000256" key="8">
    <source>
        <dbReference type="ARBA" id="ARBA00022741"/>
    </source>
</evidence>
<dbReference type="RefSeq" id="WP_003329611.1">
    <property type="nucleotide sequence ID" value="NZ_AJLR01000034.1"/>
</dbReference>
<proteinExistence type="predicted"/>
<dbReference type="PANTHER" id="PTHR43065:SF46">
    <property type="entry name" value="C4-DICARBOXYLATE TRANSPORT SENSOR PROTEIN DCTB"/>
    <property type="match status" value="1"/>
</dbReference>
<evidence type="ECO:0000256" key="12">
    <source>
        <dbReference type="ARBA" id="ARBA00023012"/>
    </source>
</evidence>
<dbReference type="InterPro" id="IPR036097">
    <property type="entry name" value="HisK_dim/P_sf"/>
</dbReference>
<dbReference type="Pfam" id="PF02518">
    <property type="entry name" value="HATPase_c"/>
    <property type="match status" value="1"/>
</dbReference>
<dbReference type="InterPro" id="IPR004358">
    <property type="entry name" value="Sig_transdc_His_kin-like_C"/>
</dbReference>
<dbReference type="Gene3D" id="1.10.1760.20">
    <property type="match status" value="1"/>
</dbReference>
<dbReference type="SMART" id="SM00387">
    <property type="entry name" value="HATPase_c"/>
    <property type="match status" value="1"/>
</dbReference>
<comment type="subcellular location">
    <subcellularLocation>
        <location evidence="2">Cell membrane</location>
        <topology evidence="2">Multi-pass membrane protein</topology>
    </subcellularLocation>
</comment>
<dbReference type="Pfam" id="PF00512">
    <property type="entry name" value="HisKA"/>
    <property type="match status" value="1"/>
</dbReference>
<keyword evidence="4" id="KW-1003">Cell membrane</keyword>